<dbReference type="GO" id="GO:0021554">
    <property type="term" value="P:optic nerve development"/>
    <property type="evidence" value="ECO:0007669"/>
    <property type="project" value="Ensembl"/>
</dbReference>
<evidence type="ECO:0000313" key="11">
    <source>
        <dbReference type="Proteomes" id="UP000594220"/>
    </source>
</evidence>
<dbReference type="GO" id="GO:0003406">
    <property type="term" value="P:retinal pigment epithelium development"/>
    <property type="evidence" value="ECO:0007669"/>
    <property type="project" value="Ensembl"/>
</dbReference>
<dbReference type="GO" id="GO:0015179">
    <property type="term" value="F:L-amino acid transmembrane transporter activity"/>
    <property type="evidence" value="ECO:0007669"/>
    <property type="project" value="TreeGrafter"/>
</dbReference>
<feature type="domain" description="Amino acid transporter transmembrane" evidence="9">
    <location>
        <begin position="20"/>
        <end position="379"/>
    </location>
</feature>
<dbReference type="PANTHER" id="PTHR22950">
    <property type="entry name" value="AMINO ACID TRANSPORTER"/>
    <property type="match status" value="1"/>
</dbReference>
<keyword evidence="11" id="KW-1185">Reference proteome</keyword>
<dbReference type="GeneTree" id="ENSGT00940000157764"/>
<evidence type="ECO:0000256" key="2">
    <source>
        <dbReference type="ARBA" id="ARBA00008066"/>
    </source>
</evidence>
<organism evidence="10 11">
    <name type="scientific">Crocodylus porosus</name>
    <name type="common">Saltwater crocodile</name>
    <name type="synonym">Estuarine crocodile</name>
    <dbReference type="NCBI Taxonomy" id="8502"/>
    <lineage>
        <taxon>Eukaryota</taxon>
        <taxon>Metazoa</taxon>
        <taxon>Chordata</taxon>
        <taxon>Craniata</taxon>
        <taxon>Vertebrata</taxon>
        <taxon>Euteleostomi</taxon>
        <taxon>Archelosauria</taxon>
        <taxon>Archosauria</taxon>
        <taxon>Crocodylia</taxon>
        <taxon>Longirostres</taxon>
        <taxon>Crocodylidae</taxon>
        <taxon>Crocodylus</taxon>
    </lineage>
</organism>
<dbReference type="GO" id="GO:0016020">
    <property type="term" value="C:membrane"/>
    <property type="evidence" value="ECO:0007669"/>
    <property type="project" value="UniProtKB-SubCell"/>
</dbReference>
<accession>A0A7M4E342</accession>
<dbReference type="GO" id="GO:0007601">
    <property type="term" value="P:visual perception"/>
    <property type="evidence" value="ECO:0007669"/>
    <property type="project" value="Ensembl"/>
</dbReference>
<dbReference type="InterPro" id="IPR013057">
    <property type="entry name" value="AA_transpt_TM"/>
</dbReference>
<feature type="transmembrane region" description="Helical" evidence="8">
    <location>
        <begin position="21"/>
        <end position="41"/>
    </location>
</feature>
<evidence type="ECO:0000256" key="4">
    <source>
        <dbReference type="ARBA" id="ARBA00022692"/>
    </source>
</evidence>
<evidence type="ECO:0000256" key="5">
    <source>
        <dbReference type="ARBA" id="ARBA00022970"/>
    </source>
</evidence>
<dbReference type="GO" id="GO:0031175">
    <property type="term" value="P:neuron projection development"/>
    <property type="evidence" value="ECO:0007669"/>
    <property type="project" value="Ensembl"/>
</dbReference>
<reference evidence="10" key="2">
    <citation type="submission" date="2025-09" db="UniProtKB">
        <authorList>
            <consortium name="Ensembl"/>
        </authorList>
    </citation>
    <scope>IDENTIFICATION</scope>
</reference>
<keyword evidence="3" id="KW-0813">Transport</keyword>
<sequence>MQGWTEHPVERGNPHLSSAGAVFIMLKSALGAGLLNFPWAFNKAGGITTAVLVELGSLIFLISGLVILGYASSISTQSTYQGVVREICGSAIGKLCEICFILNLFMISVAFLRVVGDQLEKCKSLSLEGGPPTQHWYMDHRFTLTTLCVLVIFPLSVPREIGFQKYSSVLGTLAACYLTLVIVLKYYLRPEHIIMHENHYASRASSWASMFSVIPTICFGFQCHEACVAIYSSMYNKKLSHWIVVSVLSMIICLLIYSLTGLYGYLTFGGDVAADILMSYPGNDVVVIIARLLFGVSIITIYPIVVLLGRSVLRDVCLNSKCSYMVIMEPYERWTRIMLTSTWIIVTLIIALFVPDISEVISIIGGISAFFIFIFPGMYIVIRVSCLIVWGVISVFCGAFIFGQSTTIAIMELSYKL</sequence>
<feature type="transmembrane region" description="Helical" evidence="8">
    <location>
        <begin position="169"/>
        <end position="188"/>
    </location>
</feature>
<feature type="transmembrane region" description="Helical" evidence="8">
    <location>
        <begin position="92"/>
        <end position="116"/>
    </location>
</feature>
<protein>
    <submittedName>
        <fullName evidence="10">Solute carrier family 38 member 8</fullName>
    </submittedName>
</protein>
<feature type="transmembrane region" description="Helical" evidence="8">
    <location>
        <begin position="360"/>
        <end position="381"/>
    </location>
</feature>
<feature type="transmembrane region" description="Helical" evidence="8">
    <location>
        <begin position="334"/>
        <end position="354"/>
    </location>
</feature>
<dbReference type="GO" id="GO:0009615">
    <property type="term" value="P:response to virus"/>
    <property type="evidence" value="ECO:0007669"/>
    <property type="project" value="Ensembl"/>
</dbReference>
<comment type="subcellular location">
    <subcellularLocation>
        <location evidence="1">Membrane</location>
        <topology evidence="1">Multi-pass membrane protein</topology>
    </subcellularLocation>
</comment>
<reference evidence="10" key="1">
    <citation type="submission" date="2025-08" db="UniProtKB">
        <authorList>
            <consortium name="Ensembl"/>
        </authorList>
    </citation>
    <scope>IDENTIFICATION</scope>
</reference>
<dbReference type="PANTHER" id="PTHR22950:SF226">
    <property type="entry name" value="SODIUM-COUPLED NEUTRAL AMINO ACID TRANSPORTER 8-RELATED"/>
    <property type="match status" value="1"/>
</dbReference>
<feature type="transmembrane region" description="Helical" evidence="8">
    <location>
        <begin position="286"/>
        <end position="313"/>
    </location>
</feature>
<feature type="transmembrane region" description="Helical" evidence="8">
    <location>
        <begin position="136"/>
        <end position="157"/>
    </location>
</feature>
<evidence type="ECO:0000256" key="3">
    <source>
        <dbReference type="ARBA" id="ARBA00022448"/>
    </source>
</evidence>
<name>A0A7M4E342_CROPO</name>
<evidence type="ECO:0000256" key="7">
    <source>
        <dbReference type="ARBA" id="ARBA00023136"/>
    </source>
</evidence>
<feature type="transmembrane region" description="Helical" evidence="8">
    <location>
        <begin position="208"/>
        <end position="231"/>
    </location>
</feature>
<keyword evidence="6 8" id="KW-1133">Transmembrane helix</keyword>
<keyword evidence="4 8" id="KW-0812">Transmembrane</keyword>
<keyword evidence="7 8" id="KW-0472">Membrane</keyword>
<dbReference type="FunFam" id="1.20.1740.10:FF:000038">
    <property type="entry name" value="Putative sodium-coupled neutral amino acid transporter 7"/>
    <property type="match status" value="1"/>
</dbReference>
<dbReference type="GO" id="GO:0006531">
    <property type="term" value="P:aspartate metabolic process"/>
    <property type="evidence" value="ECO:0007669"/>
    <property type="project" value="Ensembl"/>
</dbReference>
<dbReference type="OMA" id="NQKISHW"/>
<proteinExistence type="inferred from homology"/>
<evidence type="ECO:0000259" key="9">
    <source>
        <dbReference type="Pfam" id="PF01490"/>
    </source>
</evidence>
<evidence type="ECO:0000313" key="10">
    <source>
        <dbReference type="Ensembl" id="ENSCPRP00005003701.1"/>
    </source>
</evidence>
<feature type="transmembrane region" description="Helical" evidence="8">
    <location>
        <begin position="388"/>
        <end position="411"/>
    </location>
</feature>
<feature type="transmembrane region" description="Helical" evidence="8">
    <location>
        <begin position="47"/>
        <end position="71"/>
    </location>
</feature>
<dbReference type="Pfam" id="PF01490">
    <property type="entry name" value="Aa_trans"/>
    <property type="match status" value="1"/>
</dbReference>
<dbReference type="Proteomes" id="UP000594220">
    <property type="component" value="Unplaced"/>
</dbReference>
<dbReference type="Ensembl" id="ENSCPRT00005004323.1">
    <property type="protein sequence ID" value="ENSCPRP00005003701.1"/>
    <property type="gene ID" value="ENSCPRG00005002698.1"/>
</dbReference>
<evidence type="ECO:0000256" key="8">
    <source>
        <dbReference type="SAM" id="Phobius"/>
    </source>
</evidence>
<dbReference type="GO" id="GO:0019079">
    <property type="term" value="P:viral genome replication"/>
    <property type="evidence" value="ECO:0007669"/>
    <property type="project" value="Ensembl"/>
</dbReference>
<dbReference type="AlphaFoldDB" id="A0A7M4E342"/>
<comment type="similarity">
    <text evidence="2">Belongs to the amino acid/polyamine transporter 2 family.</text>
</comment>
<feature type="transmembrane region" description="Helical" evidence="8">
    <location>
        <begin position="243"/>
        <end position="266"/>
    </location>
</feature>
<evidence type="ECO:0000256" key="1">
    <source>
        <dbReference type="ARBA" id="ARBA00004141"/>
    </source>
</evidence>
<evidence type="ECO:0000256" key="6">
    <source>
        <dbReference type="ARBA" id="ARBA00022989"/>
    </source>
</evidence>
<gene>
    <name evidence="10" type="primary">SLC38A8</name>
</gene>
<keyword evidence="5" id="KW-0029">Amino-acid transport</keyword>